<gene>
    <name evidence="1" type="ORF">CFOL_v3_08254</name>
</gene>
<name>A0A1Q3BA17_CEPFO</name>
<accession>A0A1Q3BA17</accession>
<proteinExistence type="predicted"/>
<comment type="caution">
    <text evidence="1">The sequence shown here is derived from an EMBL/GenBank/DDBJ whole genome shotgun (WGS) entry which is preliminary data.</text>
</comment>
<dbReference type="AlphaFoldDB" id="A0A1Q3BA17"/>
<dbReference type="PANTHER" id="PTHR47592">
    <property type="entry name" value="PBF68 PROTEIN"/>
    <property type="match status" value="1"/>
</dbReference>
<organism evidence="1 2">
    <name type="scientific">Cephalotus follicularis</name>
    <name type="common">Albany pitcher plant</name>
    <dbReference type="NCBI Taxonomy" id="3775"/>
    <lineage>
        <taxon>Eukaryota</taxon>
        <taxon>Viridiplantae</taxon>
        <taxon>Streptophyta</taxon>
        <taxon>Embryophyta</taxon>
        <taxon>Tracheophyta</taxon>
        <taxon>Spermatophyta</taxon>
        <taxon>Magnoliopsida</taxon>
        <taxon>eudicotyledons</taxon>
        <taxon>Gunneridae</taxon>
        <taxon>Pentapetalae</taxon>
        <taxon>rosids</taxon>
        <taxon>fabids</taxon>
        <taxon>Oxalidales</taxon>
        <taxon>Cephalotaceae</taxon>
        <taxon>Cephalotus</taxon>
    </lineage>
</organism>
<dbReference type="PANTHER" id="PTHR47592:SF31">
    <property type="entry name" value="ZINC FINGER, CCHC-TYPE-RELATED"/>
    <property type="match status" value="1"/>
</dbReference>
<sequence length="162" mass="19080">MVKLDRFEGNNFARWQDKMIFLLTALKIYYILDPNLLPIEEPVPTDDGIQPSAEAIDKVIKQKKKREEDELLCRCHILNTLSDRLHDLFTEMKSAREIWTTLEFKYKAEEEGTNKYLIAKYFDFKMVDTKPVLEQVHELQVIVNKIHGRKIILPESFQVGLL</sequence>
<evidence type="ECO:0000313" key="2">
    <source>
        <dbReference type="Proteomes" id="UP000187406"/>
    </source>
</evidence>
<dbReference type="InParanoid" id="A0A1Q3BA17"/>
<dbReference type="Proteomes" id="UP000187406">
    <property type="component" value="Unassembled WGS sequence"/>
</dbReference>
<dbReference type="EMBL" id="BDDD01000363">
    <property type="protein sequence ID" value="GAV64739.1"/>
    <property type="molecule type" value="Genomic_DNA"/>
</dbReference>
<dbReference type="OrthoDB" id="1717187at2759"/>
<dbReference type="Pfam" id="PF14223">
    <property type="entry name" value="Retrotran_gag_2"/>
    <property type="match status" value="1"/>
</dbReference>
<protein>
    <submittedName>
        <fullName evidence="1">UBN2_2 domain-containing protein</fullName>
    </submittedName>
</protein>
<reference evidence="2" key="1">
    <citation type="submission" date="2016-04" db="EMBL/GenBank/DDBJ databases">
        <title>Cephalotus genome sequencing.</title>
        <authorList>
            <person name="Fukushima K."/>
            <person name="Hasebe M."/>
            <person name="Fang X."/>
        </authorList>
    </citation>
    <scope>NUCLEOTIDE SEQUENCE [LARGE SCALE GENOMIC DNA]</scope>
    <source>
        <strain evidence="2">cv. St1</strain>
    </source>
</reference>
<evidence type="ECO:0000313" key="1">
    <source>
        <dbReference type="EMBL" id="GAV64739.1"/>
    </source>
</evidence>
<keyword evidence="2" id="KW-1185">Reference proteome</keyword>